<gene>
    <name evidence="1" type="ORF">SPELUC_LOCUS12352</name>
</gene>
<organism evidence="1 2">
    <name type="scientific">Cetraspora pellucida</name>
    <dbReference type="NCBI Taxonomy" id="1433469"/>
    <lineage>
        <taxon>Eukaryota</taxon>
        <taxon>Fungi</taxon>
        <taxon>Fungi incertae sedis</taxon>
        <taxon>Mucoromycota</taxon>
        <taxon>Glomeromycotina</taxon>
        <taxon>Glomeromycetes</taxon>
        <taxon>Diversisporales</taxon>
        <taxon>Gigasporaceae</taxon>
        <taxon>Cetraspora</taxon>
    </lineage>
</organism>
<evidence type="ECO:0000313" key="1">
    <source>
        <dbReference type="EMBL" id="CAG8719768.1"/>
    </source>
</evidence>
<keyword evidence="2" id="KW-1185">Reference proteome</keyword>
<proteinExistence type="predicted"/>
<name>A0ACA9PQP8_9GLOM</name>
<comment type="caution">
    <text evidence="1">The sequence shown here is derived from an EMBL/GenBank/DDBJ whole genome shotgun (WGS) entry which is preliminary data.</text>
</comment>
<reference evidence="1" key="1">
    <citation type="submission" date="2021-06" db="EMBL/GenBank/DDBJ databases">
        <authorList>
            <person name="Kallberg Y."/>
            <person name="Tangrot J."/>
            <person name="Rosling A."/>
        </authorList>
    </citation>
    <scope>NUCLEOTIDE SEQUENCE</scope>
    <source>
        <strain evidence="1">28 12/20/2015</strain>
    </source>
</reference>
<dbReference type="EMBL" id="CAJVPW010028952">
    <property type="protein sequence ID" value="CAG8719768.1"/>
    <property type="molecule type" value="Genomic_DNA"/>
</dbReference>
<dbReference type="Proteomes" id="UP000789366">
    <property type="component" value="Unassembled WGS sequence"/>
</dbReference>
<evidence type="ECO:0000313" key="2">
    <source>
        <dbReference type="Proteomes" id="UP000789366"/>
    </source>
</evidence>
<accession>A0ACA9PQP8</accession>
<protein>
    <submittedName>
        <fullName evidence="1">9126_t:CDS:1</fullName>
    </submittedName>
</protein>
<sequence length="223" mass="26536">MSSQCKEIKNTINEDSFNEIFTKEIDEFNNIRSKTFLSLSKLIAPNVRRGKTKNNPPRAQNSFVIFRRDFTAYWISCLNRENNMKIVSNIASNLWKGKISTYKLWKNINICNIVKIYNKVSEFAKRVHSHLFLNYKYNPKKKSLRRLNLFQSYTPYSYNYAPAPYNYTPYNYASNYYIQHSDNNGSNFKPKFYIQQLDIDLNNLKNIMNQSIIKHIENIKFTI</sequence>